<evidence type="ECO:0000256" key="10">
    <source>
        <dbReference type="PIRSR" id="PIRSR604808-3"/>
    </source>
</evidence>
<evidence type="ECO:0000256" key="4">
    <source>
        <dbReference type="ARBA" id="ARBA00022723"/>
    </source>
</evidence>
<reference evidence="12" key="1">
    <citation type="submission" date="2022-03" db="EMBL/GenBank/DDBJ databases">
        <authorList>
            <person name="Alioto T."/>
            <person name="Alioto T."/>
            <person name="Gomez Garrido J."/>
        </authorList>
    </citation>
    <scope>NUCLEOTIDE SEQUENCE</scope>
</reference>
<evidence type="ECO:0000256" key="6">
    <source>
        <dbReference type="ARBA" id="ARBA00022801"/>
    </source>
</evidence>
<dbReference type="Pfam" id="PF03372">
    <property type="entry name" value="Exo_endo_phos"/>
    <property type="match status" value="1"/>
</dbReference>
<feature type="binding site" evidence="9">
    <location>
        <position position="146"/>
    </location>
    <ligand>
        <name>Mg(2+)</name>
        <dbReference type="ChEBI" id="CHEBI:18420"/>
        <label>1</label>
    </ligand>
</feature>
<evidence type="ECO:0000256" key="9">
    <source>
        <dbReference type="PIRSR" id="PIRSR604808-2"/>
    </source>
</evidence>
<feature type="binding site" evidence="9">
    <location>
        <position position="14"/>
    </location>
    <ligand>
        <name>Mg(2+)</name>
        <dbReference type="ChEBI" id="CHEBI:18420"/>
        <label>1</label>
    </ligand>
</feature>
<keyword evidence="6" id="KW-0378">Hydrolase</keyword>
<keyword evidence="5" id="KW-0227">DNA damage</keyword>
<keyword evidence="13" id="KW-1185">Reference proteome</keyword>
<dbReference type="EMBL" id="OW240917">
    <property type="protein sequence ID" value="CAH2301928.1"/>
    <property type="molecule type" value="Genomic_DNA"/>
</dbReference>
<sequence>MAYLSAPLTVMALNCRGLNVPERRTHLLRELRKKRISIAMFQETHFLERSAPKLRNRQYPNNFFSNHPTTRKAGVAIVLAAELDFKELYKVTDKLGRFLFLKGTIADRMYTLASIYVPNKNQARFLWRTMSKLSGFSEGTPIVGGDLNAPLDPQMDTSTGHCCIPMSSIHSIRKSMGNLGLVDCWRVLNPDVKDYTHYSALHNRYSRIDYILIQQEGLSRLKKAAIDPATWLDHGP</sequence>
<comment type="catalytic activity">
    <reaction evidence="1">
        <text>Exonucleolytic cleavage in the 3'- to 5'-direction to yield nucleoside 5'-phosphates.</text>
        <dbReference type="EC" id="3.1.11.2"/>
    </reaction>
</comment>
<feature type="non-terminal residue" evidence="12">
    <location>
        <position position="236"/>
    </location>
</feature>
<evidence type="ECO:0000313" key="12">
    <source>
        <dbReference type="EMBL" id="CAH2301928.1"/>
    </source>
</evidence>
<keyword evidence="9" id="KW-0464">Manganese</keyword>
<keyword evidence="7 9" id="KW-0460">Magnesium</keyword>
<comment type="cofactor">
    <cofactor evidence="9">
        <name>Mg(2+)</name>
        <dbReference type="ChEBI" id="CHEBI:18420"/>
    </cofactor>
    <cofactor evidence="9">
        <name>Mn(2+)</name>
        <dbReference type="ChEBI" id="CHEBI:29035"/>
    </cofactor>
    <text evidence="9">Probably binds two magnesium or manganese ions per subunit.</text>
</comment>
<evidence type="ECO:0000313" key="13">
    <source>
        <dbReference type="Proteomes" id="UP001295444"/>
    </source>
</evidence>
<dbReference type="Gene3D" id="3.60.10.10">
    <property type="entry name" value="Endonuclease/exonuclease/phosphatase"/>
    <property type="match status" value="1"/>
</dbReference>
<protein>
    <recommendedName>
        <fullName evidence="3">exodeoxyribonuclease III</fullName>
        <ecNumber evidence="3">3.1.11.2</ecNumber>
    </recommendedName>
</protein>
<evidence type="ECO:0000256" key="2">
    <source>
        <dbReference type="ARBA" id="ARBA00007092"/>
    </source>
</evidence>
<dbReference type="GO" id="GO:0006284">
    <property type="term" value="P:base-excision repair"/>
    <property type="evidence" value="ECO:0007669"/>
    <property type="project" value="TreeGrafter"/>
</dbReference>
<keyword evidence="4 9" id="KW-0479">Metal-binding</keyword>
<evidence type="ECO:0000256" key="1">
    <source>
        <dbReference type="ARBA" id="ARBA00000493"/>
    </source>
</evidence>
<gene>
    <name evidence="12" type="ORF">PECUL_23A044344</name>
</gene>
<dbReference type="GO" id="GO:0005634">
    <property type="term" value="C:nucleus"/>
    <property type="evidence" value="ECO:0007669"/>
    <property type="project" value="TreeGrafter"/>
</dbReference>
<feature type="site" description="Transition state stabilizer" evidence="10">
    <location>
        <position position="148"/>
    </location>
</feature>
<evidence type="ECO:0000256" key="3">
    <source>
        <dbReference type="ARBA" id="ARBA00012115"/>
    </source>
</evidence>
<dbReference type="GO" id="GO:0008311">
    <property type="term" value="F:double-stranded DNA 3'-5' DNA exonuclease activity"/>
    <property type="evidence" value="ECO:0007669"/>
    <property type="project" value="UniProtKB-EC"/>
</dbReference>
<feature type="binding site" evidence="9">
    <location>
        <position position="148"/>
    </location>
    <ligand>
        <name>Mg(2+)</name>
        <dbReference type="ChEBI" id="CHEBI:18420"/>
        <label>1</label>
    </ligand>
</feature>
<dbReference type="GO" id="GO:0003906">
    <property type="term" value="F:DNA-(apurinic or apyrimidinic site) endonuclease activity"/>
    <property type="evidence" value="ECO:0007669"/>
    <property type="project" value="TreeGrafter"/>
</dbReference>
<dbReference type="PANTHER" id="PTHR22748:SF26">
    <property type="entry name" value="ENDONUCLEASE_EXONUCLEASE_PHOSPHATASE DOMAIN-CONTAINING PROTEIN"/>
    <property type="match status" value="1"/>
</dbReference>
<evidence type="ECO:0000259" key="11">
    <source>
        <dbReference type="Pfam" id="PF03372"/>
    </source>
</evidence>
<evidence type="ECO:0000256" key="8">
    <source>
        <dbReference type="ARBA" id="ARBA00023204"/>
    </source>
</evidence>
<dbReference type="InterPro" id="IPR036691">
    <property type="entry name" value="Endo/exonu/phosph_ase_sf"/>
</dbReference>
<name>A0AAD1WF98_PELCU</name>
<proteinExistence type="inferred from homology"/>
<evidence type="ECO:0000256" key="7">
    <source>
        <dbReference type="ARBA" id="ARBA00022842"/>
    </source>
</evidence>
<keyword evidence="8" id="KW-0234">DNA repair</keyword>
<feature type="site" description="Important for catalytic activity" evidence="10">
    <location>
        <position position="209"/>
    </location>
</feature>
<accession>A0AAD1WF98</accession>
<evidence type="ECO:0000256" key="5">
    <source>
        <dbReference type="ARBA" id="ARBA00022763"/>
    </source>
</evidence>
<dbReference type="AlphaFoldDB" id="A0AAD1WF98"/>
<dbReference type="EC" id="3.1.11.2" evidence="3"/>
<feature type="binding site" evidence="9">
    <location>
        <position position="43"/>
    </location>
    <ligand>
        <name>Mg(2+)</name>
        <dbReference type="ChEBI" id="CHEBI:18420"/>
        <label>1</label>
    </ligand>
</feature>
<dbReference type="GO" id="GO:0008081">
    <property type="term" value="F:phosphoric diester hydrolase activity"/>
    <property type="evidence" value="ECO:0007669"/>
    <property type="project" value="TreeGrafter"/>
</dbReference>
<feature type="domain" description="Endonuclease/exonuclease/phosphatase" evidence="11">
    <location>
        <begin position="12"/>
        <end position="226"/>
    </location>
</feature>
<organism evidence="12 13">
    <name type="scientific">Pelobates cultripes</name>
    <name type="common">Western spadefoot toad</name>
    <dbReference type="NCBI Taxonomy" id="61616"/>
    <lineage>
        <taxon>Eukaryota</taxon>
        <taxon>Metazoa</taxon>
        <taxon>Chordata</taxon>
        <taxon>Craniata</taxon>
        <taxon>Vertebrata</taxon>
        <taxon>Euteleostomi</taxon>
        <taxon>Amphibia</taxon>
        <taxon>Batrachia</taxon>
        <taxon>Anura</taxon>
        <taxon>Pelobatoidea</taxon>
        <taxon>Pelobatidae</taxon>
        <taxon>Pelobates</taxon>
    </lineage>
</organism>
<dbReference type="Proteomes" id="UP001295444">
    <property type="component" value="Chromosome 06"/>
</dbReference>
<dbReference type="InterPro" id="IPR005135">
    <property type="entry name" value="Endo/exonuclease/phosphatase"/>
</dbReference>
<dbReference type="GO" id="GO:0046872">
    <property type="term" value="F:metal ion binding"/>
    <property type="evidence" value="ECO:0007669"/>
    <property type="project" value="UniProtKB-KW"/>
</dbReference>
<comment type="similarity">
    <text evidence="2">Belongs to the DNA repair enzymes AP/ExoA family.</text>
</comment>
<dbReference type="SUPFAM" id="SSF56219">
    <property type="entry name" value="DNase I-like"/>
    <property type="match status" value="1"/>
</dbReference>
<dbReference type="CDD" id="cd09076">
    <property type="entry name" value="L1-EN"/>
    <property type="match status" value="1"/>
</dbReference>
<dbReference type="InterPro" id="IPR004808">
    <property type="entry name" value="AP_endonuc_1"/>
</dbReference>
<dbReference type="PANTHER" id="PTHR22748">
    <property type="entry name" value="AP ENDONUCLEASE"/>
    <property type="match status" value="1"/>
</dbReference>